<feature type="transmembrane region" description="Helical" evidence="7">
    <location>
        <begin position="38"/>
        <end position="58"/>
    </location>
</feature>
<dbReference type="Gene3D" id="1.20.120.80">
    <property type="entry name" value="Cytochrome c oxidase, subunit III, four-helix bundle"/>
    <property type="match status" value="1"/>
</dbReference>
<reference evidence="9" key="1">
    <citation type="submission" date="2018-05" db="EMBL/GenBank/DDBJ databases">
        <authorList>
            <person name="Lanie J.A."/>
            <person name="Ng W.-L."/>
            <person name="Kazmierczak K.M."/>
            <person name="Andrzejewski T.M."/>
            <person name="Davidsen T.M."/>
            <person name="Wayne K.J."/>
            <person name="Tettelin H."/>
            <person name="Glass J.I."/>
            <person name="Rusch D."/>
            <person name="Podicherti R."/>
            <person name="Tsui H.-C.T."/>
            <person name="Winkler M.E."/>
        </authorList>
    </citation>
    <scope>NUCLEOTIDE SEQUENCE</scope>
</reference>
<comment type="similarity">
    <text evidence="2">Belongs to the cytochrome c oxidase subunit 3 family.</text>
</comment>
<evidence type="ECO:0000313" key="9">
    <source>
        <dbReference type="EMBL" id="SVA37212.1"/>
    </source>
</evidence>
<evidence type="ECO:0000256" key="7">
    <source>
        <dbReference type="SAM" id="Phobius"/>
    </source>
</evidence>
<feature type="domain" description="Heme-copper oxidase subunit III family profile" evidence="8">
    <location>
        <begin position="1"/>
        <end position="169"/>
    </location>
</feature>
<dbReference type="InterPro" id="IPR035973">
    <property type="entry name" value="Cyt_c_oxidase_su3-like_sf"/>
</dbReference>
<keyword evidence="5 7" id="KW-1133">Transmembrane helix</keyword>
<keyword evidence="4 7" id="KW-0812">Transmembrane</keyword>
<evidence type="ECO:0000256" key="6">
    <source>
        <dbReference type="ARBA" id="ARBA00023136"/>
    </source>
</evidence>
<dbReference type="SUPFAM" id="SSF81452">
    <property type="entry name" value="Cytochrome c oxidase subunit III-like"/>
    <property type="match status" value="1"/>
</dbReference>
<feature type="transmembrane region" description="Helical" evidence="7">
    <location>
        <begin position="150"/>
        <end position="168"/>
    </location>
</feature>
<dbReference type="GO" id="GO:0004129">
    <property type="term" value="F:cytochrome-c oxidase activity"/>
    <property type="evidence" value="ECO:0007669"/>
    <property type="project" value="InterPro"/>
</dbReference>
<proteinExistence type="inferred from homology"/>
<dbReference type="PROSITE" id="PS50253">
    <property type="entry name" value="COX3"/>
    <property type="match status" value="1"/>
</dbReference>
<feature type="transmembrane region" description="Helical" evidence="7">
    <location>
        <begin position="107"/>
        <end position="130"/>
    </location>
</feature>
<sequence length="169" mass="18946">MVTEAMFFAALISAYMVIRAGLDEWPPWGQPRLPVETTAFNTLLLLASGLLMAYSRALLQKNKILEGRQWLGISILLGTFFLISQGNEWVQLINFGLTVSSSVYGGLFYLIIGAHGFHVIGALTVLIFAWNRLGASRNPITPEGLFPLQIFWYFVVCVWPVLYVLVYLT</sequence>
<dbReference type="InterPro" id="IPR024791">
    <property type="entry name" value="Cyt_c/ubiquinol_Oxase_su3"/>
</dbReference>
<feature type="transmembrane region" description="Helical" evidence="7">
    <location>
        <begin position="70"/>
        <end position="87"/>
    </location>
</feature>
<accession>A0A381VA32</accession>
<dbReference type="Pfam" id="PF00510">
    <property type="entry name" value="COX3"/>
    <property type="match status" value="1"/>
</dbReference>
<evidence type="ECO:0000256" key="4">
    <source>
        <dbReference type="ARBA" id="ARBA00022692"/>
    </source>
</evidence>
<protein>
    <recommendedName>
        <fullName evidence="8">Heme-copper oxidase subunit III family profile domain-containing protein</fullName>
    </recommendedName>
</protein>
<organism evidence="9">
    <name type="scientific">marine metagenome</name>
    <dbReference type="NCBI Taxonomy" id="408172"/>
    <lineage>
        <taxon>unclassified sequences</taxon>
        <taxon>metagenomes</taxon>
        <taxon>ecological metagenomes</taxon>
    </lineage>
</organism>
<dbReference type="CDD" id="cd00386">
    <property type="entry name" value="Heme_Cu_Oxidase_III_like"/>
    <property type="match status" value="1"/>
</dbReference>
<dbReference type="PANTHER" id="PTHR11403">
    <property type="entry name" value="CYTOCHROME C OXIDASE SUBUNIT III"/>
    <property type="match status" value="1"/>
</dbReference>
<evidence type="ECO:0000259" key="8">
    <source>
        <dbReference type="PROSITE" id="PS50253"/>
    </source>
</evidence>
<dbReference type="GO" id="GO:0019646">
    <property type="term" value="P:aerobic electron transport chain"/>
    <property type="evidence" value="ECO:0007669"/>
    <property type="project" value="InterPro"/>
</dbReference>
<evidence type="ECO:0000256" key="5">
    <source>
        <dbReference type="ARBA" id="ARBA00022989"/>
    </source>
</evidence>
<evidence type="ECO:0000256" key="3">
    <source>
        <dbReference type="ARBA" id="ARBA00022475"/>
    </source>
</evidence>
<dbReference type="InterPro" id="IPR013833">
    <property type="entry name" value="Cyt_c_oxidase_su3_a-hlx"/>
</dbReference>
<keyword evidence="3" id="KW-1003">Cell membrane</keyword>
<comment type="subcellular location">
    <subcellularLocation>
        <location evidence="1">Cell membrane</location>
        <topology evidence="1">Multi-pass membrane protein</topology>
    </subcellularLocation>
</comment>
<dbReference type="AlphaFoldDB" id="A0A381VA32"/>
<gene>
    <name evidence="9" type="ORF">METZ01_LOCUS90066</name>
</gene>
<dbReference type="GO" id="GO:0005886">
    <property type="term" value="C:plasma membrane"/>
    <property type="evidence" value="ECO:0007669"/>
    <property type="project" value="UniProtKB-SubCell"/>
</dbReference>
<keyword evidence="6 7" id="KW-0472">Membrane</keyword>
<evidence type="ECO:0000256" key="1">
    <source>
        <dbReference type="ARBA" id="ARBA00004651"/>
    </source>
</evidence>
<dbReference type="EMBL" id="UINC01008261">
    <property type="protein sequence ID" value="SVA37212.1"/>
    <property type="molecule type" value="Genomic_DNA"/>
</dbReference>
<dbReference type="InterPro" id="IPR000298">
    <property type="entry name" value="Cyt_c_oxidase-like_su3"/>
</dbReference>
<evidence type="ECO:0000256" key="2">
    <source>
        <dbReference type="ARBA" id="ARBA00010581"/>
    </source>
</evidence>
<name>A0A381VA32_9ZZZZ</name>
<dbReference type="PANTHER" id="PTHR11403:SF2">
    <property type="entry name" value="CYTOCHROME BO(3) UBIQUINOL OXIDASE SUBUNIT 3"/>
    <property type="match status" value="1"/>
</dbReference>